<dbReference type="InterPro" id="IPR046848">
    <property type="entry name" value="E_motif"/>
</dbReference>
<reference evidence="4 5" key="1">
    <citation type="journal article" date="2016" name="Sci. Rep.">
        <title>The genome sequence of the outbreeding globe artichoke constructed de novo incorporating a phase-aware low-pass sequencing strategy of F1 progeny.</title>
        <authorList>
            <person name="Scaglione D."/>
            <person name="Reyes-Chin-Wo S."/>
            <person name="Acquadro A."/>
            <person name="Froenicke L."/>
            <person name="Portis E."/>
            <person name="Beitel C."/>
            <person name="Tirone M."/>
            <person name="Mauro R."/>
            <person name="Lo Monaco A."/>
            <person name="Mauromicale G."/>
            <person name="Faccioli P."/>
            <person name="Cattivelli L."/>
            <person name="Rieseberg L."/>
            <person name="Michelmore R."/>
            <person name="Lanteri S."/>
        </authorList>
    </citation>
    <scope>NUCLEOTIDE SEQUENCE [LARGE SCALE GENOMIC DNA]</scope>
    <source>
        <strain evidence="4">2C</strain>
    </source>
</reference>
<accession>A0A103XYF9</accession>
<feature type="repeat" description="PPR" evidence="3">
    <location>
        <begin position="372"/>
        <end position="406"/>
    </location>
</feature>
<dbReference type="InterPro" id="IPR046960">
    <property type="entry name" value="PPR_At4g14850-like_plant"/>
</dbReference>
<gene>
    <name evidence="4" type="ORF">Ccrd_022524</name>
</gene>
<feature type="repeat" description="PPR" evidence="3">
    <location>
        <begin position="144"/>
        <end position="174"/>
    </location>
</feature>
<dbReference type="InterPro" id="IPR002885">
    <property type="entry name" value="PPR_rpt"/>
</dbReference>
<proteinExistence type="inferred from homology"/>
<evidence type="ECO:0000256" key="2">
    <source>
        <dbReference type="ARBA" id="ARBA00061659"/>
    </source>
</evidence>
<keyword evidence="1" id="KW-0677">Repeat</keyword>
<dbReference type="FunFam" id="1.25.40.10:FF:000090">
    <property type="entry name" value="Pentatricopeptide repeat-containing protein, chloroplastic"/>
    <property type="match status" value="1"/>
</dbReference>
<dbReference type="Pfam" id="PF13041">
    <property type="entry name" value="PPR_2"/>
    <property type="match status" value="2"/>
</dbReference>
<name>A0A103XYF9_CYNCS</name>
<sequence>MLIHGVNHLEGMVIRHLINSRSNYSQSIAHYLQLILCNSKQPDVFSTTLAIRYFCNNGGFQEAFNQYVQLQKSGFLPSTFTVASALKACGRLGDENGGIMVHCQVHSYGFCGDVYVETALVGFYTKLGDMETAKKVFDEMSERNVVSWNSMIDGYLRSGKLSKAEGFFSGMPDKDVVSWNSMVSGYSRIGDMENALRLFQEMPERNPTSWNAMISGYVECGKIDSARNFYNSMPERNTISCITMIGGYSKCGDVESACGLFREMGKKDHLLYNAMIACYGKNSRPKEALQLFDEMLQPNVNIQPDKMTLATVISACSQLGDLGFGSWIEDSYMKQTGIPMDDHLRTALIDLYAKCGSIDKAFKLFHELHKKDVVAYTAMILGCGINGKEQIAIKLFDEMLESKIIPNLVTFSGILTALSHVGMVEESYRCFNSMKRYGLVATPDHYSLMVEILGRAGQLEEAHDLIKSMPMEPHAGVWGALLLACSTHNNVELGEIAARHCFQLEADSIGYGSLLANIYASVGRWDDAKRLRTCSERRMEKALIKVGSIKAGSFWVSKKAKEEISNISQDLSVYVLKHGGKEGEMGKPLKPLPDFLREYNLPPGLFPQNVLCYEFDESKLKLVVHLPTPCEVCFKDQSVIRYATRVKALVSRGKLTVIDGMKTKVLVWVKVTSVVVENYRSDKVWFTAGVKKSRPRDAYETPRDAIRVDEF</sequence>
<evidence type="ECO:0000256" key="3">
    <source>
        <dbReference type="PROSITE-ProRule" id="PRU00708"/>
    </source>
</evidence>
<comment type="caution">
    <text evidence="4">The sequence shown here is derived from an EMBL/GenBank/DDBJ whole genome shotgun (WGS) entry which is preliminary data.</text>
</comment>
<evidence type="ECO:0000313" key="4">
    <source>
        <dbReference type="EMBL" id="KVH99243.1"/>
    </source>
</evidence>
<dbReference type="InterPro" id="IPR036758">
    <property type="entry name" value="At5g01610-like"/>
</dbReference>
<dbReference type="SUPFAM" id="SSF81901">
    <property type="entry name" value="HCP-like"/>
    <property type="match status" value="1"/>
</dbReference>
<feature type="repeat" description="PPR" evidence="3">
    <location>
        <begin position="43"/>
        <end position="77"/>
    </location>
</feature>
<dbReference type="Gene3D" id="2.30.240.10">
    <property type="entry name" value="At5g01610-like"/>
    <property type="match status" value="1"/>
</dbReference>
<evidence type="ECO:0000313" key="5">
    <source>
        <dbReference type="Proteomes" id="UP000243975"/>
    </source>
</evidence>
<dbReference type="Proteomes" id="UP000243975">
    <property type="component" value="Unassembled WGS sequence"/>
</dbReference>
<dbReference type="FunFam" id="1.25.40.10:FF:001214">
    <property type="entry name" value="Pentatricopeptide repeat-containing protein At2g20540"/>
    <property type="match status" value="1"/>
</dbReference>
<dbReference type="InterPro" id="IPR007493">
    <property type="entry name" value="DUF538"/>
</dbReference>
<comment type="similarity">
    <text evidence="2">Belongs to the PPR family. PCMP-E subfamily.</text>
</comment>
<dbReference type="Pfam" id="PF04398">
    <property type="entry name" value="DUF538"/>
    <property type="match status" value="1"/>
</dbReference>
<evidence type="ECO:0000256" key="1">
    <source>
        <dbReference type="ARBA" id="ARBA00022737"/>
    </source>
</evidence>
<feature type="repeat" description="PPR" evidence="3">
    <location>
        <begin position="175"/>
        <end position="209"/>
    </location>
</feature>
<dbReference type="EMBL" id="LEKV01003630">
    <property type="protein sequence ID" value="KVH99243.1"/>
    <property type="molecule type" value="Genomic_DNA"/>
</dbReference>
<feature type="repeat" description="PPR" evidence="3">
    <location>
        <begin position="237"/>
        <end position="267"/>
    </location>
</feature>
<dbReference type="AlphaFoldDB" id="A0A103XYF9"/>
<dbReference type="PROSITE" id="PS51375">
    <property type="entry name" value="PPR"/>
    <property type="match status" value="7"/>
</dbReference>
<dbReference type="SUPFAM" id="SSF141562">
    <property type="entry name" value="At5g01610-like"/>
    <property type="match status" value="1"/>
</dbReference>
<dbReference type="Gramene" id="KVH99243">
    <property type="protein sequence ID" value="KVH99243"/>
    <property type="gene ID" value="Ccrd_022524"/>
</dbReference>
<dbReference type="Gene3D" id="1.25.40.10">
    <property type="entry name" value="Tetratricopeptide repeat domain"/>
    <property type="match status" value="5"/>
</dbReference>
<dbReference type="InterPro" id="IPR011990">
    <property type="entry name" value="TPR-like_helical_dom_sf"/>
</dbReference>
<dbReference type="PANTHER" id="PTHR47926">
    <property type="entry name" value="PENTATRICOPEPTIDE REPEAT-CONTAINING PROTEIN"/>
    <property type="match status" value="1"/>
</dbReference>
<dbReference type="GO" id="GO:0003723">
    <property type="term" value="F:RNA binding"/>
    <property type="evidence" value="ECO:0007669"/>
    <property type="project" value="InterPro"/>
</dbReference>
<dbReference type="Pfam" id="PF01535">
    <property type="entry name" value="PPR"/>
    <property type="match status" value="6"/>
</dbReference>
<dbReference type="PANTHER" id="PTHR47926:SF545">
    <property type="entry name" value="PENTACOTRIPEPTIDE-REPEAT REGION OF PRORP DOMAIN-CONTAINING PROTEIN"/>
    <property type="match status" value="1"/>
</dbReference>
<dbReference type="GO" id="GO:0009451">
    <property type="term" value="P:RNA modification"/>
    <property type="evidence" value="ECO:0007669"/>
    <property type="project" value="InterPro"/>
</dbReference>
<protein>
    <submittedName>
        <fullName evidence="4">Pentatricopeptide repeat-containing protein</fullName>
    </submittedName>
</protein>
<feature type="repeat" description="PPR" evidence="3">
    <location>
        <begin position="407"/>
        <end position="441"/>
    </location>
</feature>
<organism evidence="4 5">
    <name type="scientific">Cynara cardunculus var. scolymus</name>
    <name type="common">Globe artichoke</name>
    <name type="synonym">Cynara scolymus</name>
    <dbReference type="NCBI Taxonomy" id="59895"/>
    <lineage>
        <taxon>Eukaryota</taxon>
        <taxon>Viridiplantae</taxon>
        <taxon>Streptophyta</taxon>
        <taxon>Embryophyta</taxon>
        <taxon>Tracheophyta</taxon>
        <taxon>Spermatophyta</taxon>
        <taxon>Magnoliopsida</taxon>
        <taxon>eudicotyledons</taxon>
        <taxon>Gunneridae</taxon>
        <taxon>Pentapetalae</taxon>
        <taxon>asterids</taxon>
        <taxon>campanulids</taxon>
        <taxon>Asterales</taxon>
        <taxon>Asteraceae</taxon>
        <taxon>Carduoideae</taxon>
        <taxon>Cardueae</taxon>
        <taxon>Carduinae</taxon>
        <taxon>Cynara</taxon>
    </lineage>
</organism>
<dbReference type="Pfam" id="PF20431">
    <property type="entry name" value="E_motif"/>
    <property type="match status" value="1"/>
</dbReference>
<dbReference type="NCBIfam" id="TIGR00756">
    <property type="entry name" value="PPR"/>
    <property type="match status" value="9"/>
</dbReference>
<feature type="repeat" description="PPR" evidence="3">
    <location>
        <begin position="268"/>
        <end position="302"/>
    </location>
</feature>
<keyword evidence="5" id="KW-1185">Reference proteome</keyword>
<dbReference type="OMA" id="NITWIIM"/>